<gene>
    <name evidence="3" type="ORF">THASP1DRAFT_28888</name>
</gene>
<comment type="subunit">
    <text evidence="1">Component of the NDC80 complex.</text>
</comment>
<evidence type="ECO:0000313" key="3">
    <source>
        <dbReference type="EMBL" id="RKP09307.1"/>
    </source>
</evidence>
<evidence type="ECO:0000256" key="2">
    <source>
        <dbReference type="SAM" id="Coils"/>
    </source>
</evidence>
<dbReference type="Proteomes" id="UP000271241">
    <property type="component" value="Unassembled WGS sequence"/>
</dbReference>
<keyword evidence="2" id="KW-0175">Coiled coil</keyword>
<dbReference type="GO" id="GO:0005634">
    <property type="term" value="C:nucleus"/>
    <property type="evidence" value="ECO:0007669"/>
    <property type="project" value="UniProtKB-SubCell"/>
</dbReference>
<comment type="function">
    <text evidence="1">Acts as a component of the essential kinetochore-associated NDC80 complex, which is required for chromosome segregation and spindle checkpoint activity.</text>
</comment>
<dbReference type="CDD" id="cd11565">
    <property type="entry name" value="RWD_Spc24"/>
    <property type="match status" value="1"/>
</dbReference>
<dbReference type="InterPro" id="IPR013252">
    <property type="entry name" value="Ndc80_Spc24"/>
</dbReference>
<keyword evidence="4" id="KW-1185">Reference proteome</keyword>
<evidence type="ECO:0000256" key="1">
    <source>
        <dbReference type="RuleBase" id="RU368011"/>
    </source>
</evidence>
<keyword evidence="1" id="KW-0539">Nucleus</keyword>
<name>A0A4P9XT40_9FUNG</name>
<dbReference type="GO" id="GO:0000776">
    <property type="term" value="C:kinetochore"/>
    <property type="evidence" value="ECO:0007669"/>
    <property type="project" value="UniProtKB-KW"/>
</dbReference>
<keyword evidence="1" id="KW-0995">Kinetochore</keyword>
<evidence type="ECO:0000313" key="4">
    <source>
        <dbReference type="Proteomes" id="UP000271241"/>
    </source>
</evidence>
<dbReference type="OrthoDB" id="3344830at2759"/>
<sequence>MSHPTLNEPRELIDSLVATYQPGADLAVVNGIVDRLRTTEQIRARQRSDMHKELKALSRQLEIAKGGAQRPKDALSEQEHADLMVRLDRENTLLESQLRQLKEELVGIDEHAVDTEVTPDSTALVLKIYRALGVEPILDASGNFSRVKIRILCQMATMSIAAVRNV</sequence>
<keyword evidence="1" id="KW-0132">Cell division</keyword>
<keyword evidence="1" id="KW-0158">Chromosome</keyword>
<reference evidence="4" key="1">
    <citation type="journal article" date="2018" name="Nat. Microbiol.">
        <title>Leveraging single-cell genomics to expand the fungal tree of life.</title>
        <authorList>
            <person name="Ahrendt S.R."/>
            <person name="Quandt C.A."/>
            <person name="Ciobanu D."/>
            <person name="Clum A."/>
            <person name="Salamov A."/>
            <person name="Andreopoulos B."/>
            <person name="Cheng J.F."/>
            <person name="Woyke T."/>
            <person name="Pelin A."/>
            <person name="Henrissat B."/>
            <person name="Reynolds N.K."/>
            <person name="Benny G.L."/>
            <person name="Smith M.E."/>
            <person name="James T.Y."/>
            <person name="Grigoriev I.V."/>
        </authorList>
    </citation>
    <scope>NUCLEOTIDE SEQUENCE [LARGE SCALE GENOMIC DNA]</scope>
    <source>
        <strain evidence="4">RSA 1356</strain>
    </source>
</reference>
<dbReference type="GO" id="GO:0051301">
    <property type="term" value="P:cell division"/>
    <property type="evidence" value="ECO:0007669"/>
    <property type="project" value="UniProtKB-UniRule"/>
</dbReference>
<dbReference type="AlphaFoldDB" id="A0A4P9XT40"/>
<keyword evidence="1" id="KW-0131">Cell cycle</keyword>
<dbReference type="STRING" id="78915.A0A4P9XT40"/>
<protein>
    <recommendedName>
        <fullName evidence="1">Kinetochore protein Spc24</fullName>
    </recommendedName>
</protein>
<dbReference type="EMBL" id="KZ992523">
    <property type="protein sequence ID" value="RKP09307.1"/>
    <property type="molecule type" value="Genomic_DNA"/>
</dbReference>
<proteinExistence type="inferred from homology"/>
<feature type="coiled-coil region" evidence="2">
    <location>
        <begin position="84"/>
        <end position="111"/>
    </location>
</feature>
<comment type="similarity">
    <text evidence="1">Belongs to the SPC24 family.</text>
</comment>
<organism evidence="3 4">
    <name type="scientific">Thamnocephalis sphaerospora</name>
    <dbReference type="NCBI Taxonomy" id="78915"/>
    <lineage>
        <taxon>Eukaryota</taxon>
        <taxon>Fungi</taxon>
        <taxon>Fungi incertae sedis</taxon>
        <taxon>Zoopagomycota</taxon>
        <taxon>Zoopagomycotina</taxon>
        <taxon>Zoopagomycetes</taxon>
        <taxon>Zoopagales</taxon>
        <taxon>Sigmoideomycetaceae</taxon>
        <taxon>Thamnocephalis</taxon>
    </lineage>
</organism>
<accession>A0A4P9XT40</accession>
<comment type="subcellular location">
    <subcellularLocation>
        <location evidence="1">Nucleus</location>
    </subcellularLocation>
    <subcellularLocation>
        <location evidence="1">Chromosome</location>
        <location evidence="1">Centromere</location>
        <location evidence="1">Kinetochore</location>
    </subcellularLocation>
</comment>
<keyword evidence="1" id="KW-0498">Mitosis</keyword>
<dbReference type="Pfam" id="PF08286">
    <property type="entry name" value="Spc24"/>
    <property type="match status" value="1"/>
</dbReference>
<keyword evidence="1" id="KW-0137">Centromere</keyword>